<feature type="chain" id="PRO_5012736056" evidence="7">
    <location>
        <begin position="23"/>
        <end position="251"/>
    </location>
</feature>
<protein>
    <submittedName>
        <fullName evidence="9">Amino acid ABC transporter, periplasmic amino acid-binding protein</fullName>
    </submittedName>
</protein>
<dbReference type="CDD" id="cd13702">
    <property type="entry name" value="PBP2_mlr5654_like"/>
    <property type="match status" value="1"/>
</dbReference>
<dbReference type="SUPFAM" id="SSF53850">
    <property type="entry name" value="Periplasmic binding protein-like II"/>
    <property type="match status" value="1"/>
</dbReference>
<dbReference type="PROSITE" id="PS01039">
    <property type="entry name" value="SBP_BACTERIAL_3"/>
    <property type="match status" value="1"/>
</dbReference>
<feature type="domain" description="Solute-binding protein family 3/N-terminal" evidence="8">
    <location>
        <begin position="27"/>
        <end position="249"/>
    </location>
</feature>
<evidence type="ECO:0000313" key="9">
    <source>
        <dbReference type="EMBL" id="SBV96555.1"/>
    </source>
</evidence>
<evidence type="ECO:0000256" key="6">
    <source>
        <dbReference type="RuleBase" id="RU003744"/>
    </source>
</evidence>
<sequence length="251" mass="27575">MKNWIRSLLAVGAMMVAGSAAAEAKDVLRIGSEGAYPPFNMIDKDGNLQGFDIDIAKALCDEMKVECKFVTQDWDGIIPGLLSKKYDAIVASMSDTPERRKAVGFSNKYYSNMLRFAAPKGTKLAPTADGMKGKTIGAQRATIAAQYAKEHFPGAEVKVYDTQENAWLDLAAGRTDVVLADMLVAYEWLSTPDGADYAFLGEPFDIDDKISIAVRKQDKDLAKKLNDAIDAIRANGTYQKINAKYFPFDIY</sequence>
<dbReference type="PANTHER" id="PTHR35936:SF17">
    <property type="entry name" value="ARGININE-BINDING EXTRACELLULAR PROTEIN ARTP"/>
    <property type="match status" value="1"/>
</dbReference>
<evidence type="ECO:0000259" key="8">
    <source>
        <dbReference type="SMART" id="SM00062"/>
    </source>
</evidence>
<feature type="signal peptide" evidence="7">
    <location>
        <begin position="1"/>
        <end position="22"/>
    </location>
</feature>
<accession>A0A212JBD4</accession>
<keyword evidence="4 7" id="KW-0732">Signal</keyword>
<evidence type="ECO:0000256" key="7">
    <source>
        <dbReference type="SAM" id="SignalP"/>
    </source>
</evidence>
<dbReference type="NCBIfam" id="TIGR01096">
    <property type="entry name" value="3A0103s03R"/>
    <property type="match status" value="1"/>
</dbReference>
<comment type="subcellular location">
    <subcellularLocation>
        <location evidence="1">Periplasm</location>
    </subcellularLocation>
</comment>
<proteinExistence type="inferred from homology"/>
<evidence type="ECO:0000256" key="5">
    <source>
        <dbReference type="ARBA" id="ARBA00022764"/>
    </source>
</evidence>
<dbReference type="InterPro" id="IPR005768">
    <property type="entry name" value="Lys_Arg_Orn-bd"/>
</dbReference>
<comment type="similarity">
    <text evidence="2 6">Belongs to the bacterial solute-binding protein 3 family.</text>
</comment>
<keyword evidence="5" id="KW-0574">Periplasm</keyword>
<reference evidence="9" key="1">
    <citation type="submission" date="2016-04" db="EMBL/GenBank/DDBJ databases">
        <authorList>
            <person name="Evans L.H."/>
            <person name="Alamgir A."/>
            <person name="Owens N."/>
            <person name="Weber N.D."/>
            <person name="Virtaneva K."/>
            <person name="Barbian K."/>
            <person name="Babar A."/>
            <person name="Rosenke K."/>
        </authorList>
    </citation>
    <scope>NUCLEOTIDE SEQUENCE</scope>
    <source>
        <strain evidence="9">86</strain>
    </source>
</reference>
<evidence type="ECO:0000256" key="4">
    <source>
        <dbReference type="ARBA" id="ARBA00022729"/>
    </source>
</evidence>
<name>A0A212JBD4_9PROT</name>
<dbReference type="AlphaFoldDB" id="A0A212JBD4"/>
<dbReference type="Gene3D" id="3.40.190.10">
    <property type="entry name" value="Periplasmic binding protein-like II"/>
    <property type="match status" value="2"/>
</dbReference>
<organism evidence="9">
    <name type="scientific">uncultured Alphaproteobacteria bacterium</name>
    <dbReference type="NCBI Taxonomy" id="91750"/>
    <lineage>
        <taxon>Bacteria</taxon>
        <taxon>Pseudomonadati</taxon>
        <taxon>Pseudomonadota</taxon>
        <taxon>Alphaproteobacteria</taxon>
        <taxon>environmental samples</taxon>
    </lineage>
</organism>
<dbReference type="Pfam" id="PF00497">
    <property type="entry name" value="SBP_bac_3"/>
    <property type="match status" value="1"/>
</dbReference>
<keyword evidence="3" id="KW-0813">Transport</keyword>
<dbReference type="GO" id="GO:0030288">
    <property type="term" value="C:outer membrane-bounded periplasmic space"/>
    <property type="evidence" value="ECO:0007669"/>
    <property type="project" value="InterPro"/>
</dbReference>
<dbReference type="InterPro" id="IPR018313">
    <property type="entry name" value="SBP_3_CS"/>
</dbReference>
<dbReference type="InterPro" id="IPR001638">
    <property type="entry name" value="Solute-binding_3/MltF_N"/>
</dbReference>
<gene>
    <name evidence="9" type="ORF">KL86APRO_10774</name>
</gene>
<dbReference type="PANTHER" id="PTHR35936">
    <property type="entry name" value="MEMBRANE-BOUND LYTIC MUREIN TRANSGLYCOSYLASE F"/>
    <property type="match status" value="1"/>
</dbReference>
<evidence type="ECO:0000256" key="3">
    <source>
        <dbReference type="ARBA" id="ARBA00022448"/>
    </source>
</evidence>
<evidence type="ECO:0000256" key="1">
    <source>
        <dbReference type="ARBA" id="ARBA00004418"/>
    </source>
</evidence>
<dbReference type="SMART" id="SM00062">
    <property type="entry name" value="PBPb"/>
    <property type="match status" value="1"/>
</dbReference>
<dbReference type="EMBL" id="FLUO01000001">
    <property type="protein sequence ID" value="SBV96555.1"/>
    <property type="molecule type" value="Genomic_DNA"/>
</dbReference>
<evidence type="ECO:0000256" key="2">
    <source>
        <dbReference type="ARBA" id="ARBA00010333"/>
    </source>
</evidence>